<gene>
    <name evidence="1" type="ORF">EJ05DRAFT_236372</name>
</gene>
<dbReference type="Proteomes" id="UP000799437">
    <property type="component" value="Unassembled WGS sequence"/>
</dbReference>
<dbReference type="AlphaFoldDB" id="A0A6A6VUG1"/>
<keyword evidence="2" id="KW-1185">Reference proteome</keyword>
<evidence type="ECO:0000313" key="2">
    <source>
        <dbReference type="Proteomes" id="UP000799437"/>
    </source>
</evidence>
<organism evidence="1 2">
    <name type="scientific">Pseudovirgaria hyperparasitica</name>
    <dbReference type="NCBI Taxonomy" id="470096"/>
    <lineage>
        <taxon>Eukaryota</taxon>
        <taxon>Fungi</taxon>
        <taxon>Dikarya</taxon>
        <taxon>Ascomycota</taxon>
        <taxon>Pezizomycotina</taxon>
        <taxon>Dothideomycetes</taxon>
        <taxon>Dothideomycetes incertae sedis</taxon>
        <taxon>Acrospermales</taxon>
        <taxon>Acrospermaceae</taxon>
        <taxon>Pseudovirgaria</taxon>
    </lineage>
</organism>
<proteinExistence type="predicted"/>
<protein>
    <submittedName>
        <fullName evidence="1">Uncharacterized protein</fullName>
    </submittedName>
</protein>
<sequence>MPVIHADAYTGHALLSILLSDIQAIPPTTIVLPTPNAILHHYTISCVIDVHLLSLTSSILLSSHTHRGCTLAVLREMLTGHTAYFL</sequence>
<dbReference type="RefSeq" id="XP_033595338.1">
    <property type="nucleotide sequence ID" value="XM_033740011.1"/>
</dbReference>
<reference evidence="1" key="1">
    <citation type="journal article" date="2020" name="Stud. Mycol.">
        <title>101 Dothideomycetes genomes: a test case for predicting lifestyles and emergence of pathogens.</title>
        <authorList>
            <person name="Haridas S."/>
            <person name="Albert R."/>
            <person name="Binder M."/>
            <person name="Bloem J."/>
            <person name="Labutti K."/>
            <person name="Salamov A."/>
            <person name="Andreopoulos B."/>
            <person name="Baker S."/>
            <person name="Barry K."/>
            <person name="Bills G."/>
            <person name="Bluhm B."/>
            <person name="Cannon C."/>
            <person name="Castanera R."/>
            <person name="Culley D."/>
            <person name="Daum C."/>
            <person name="Ezra D."/>
            <person name="Gonzalez J."/>
            <person name="Henrissat B."/>
            <person name="Kuo A."/>
            <person name="Liang C."/>
            <person name="Lipzen A."/>
            <person name="Lutzoni F."/>
            <person name="Magnuson J."/>
            <person name="Mondo S."/>
            <person name="Nolan M."/>
            <person name="Ohm R."/>
            <person name="Pangilinan J."/>
            <person name="Park H.-J."/>
            <person name="Ramirez L."/>
            <person name="Alfaro M."/>
            <person name="Sun H."/>
            <person name="Tritt A."/>
            <person name="Yoshinaga Y."/>
            <person name="Zwiers L.-H."/>
            <person name="Turgeon B."/>
            <person name="Goodwin S."/>
            <person name="Spatafora J."/>
            <person name="Crous P."/>
            <person name="Grigoriev I."/>
        </authorList>
    </citation>
    <scope>NUCLEOTIDE SEQUENCE</scope>
    <source>
        <strain evidence="1">CBS 121739</strain>
    </source>
</reference>
<name>A0A6A6VUG1_9PEZI</name>
<dbReference type="GeneID" id="54481065"/>
<evidence type="ECO:0000313" key="1">
    <source>
        <dbReference type="EMBL" id="KAF2752887.1"/>
    </source>
</evidence>
<accession>A0A6A6VUG1</accession>
<dbReference type="EMBL" id="ML996591">
    <property type="protein sequence ID" value="KAF2752887.1"/>
    <property type="molecule type" value="Genomic_DNA"/>
</dbReference>